<dbReference type="RefSeq" id="WP_122291630.1">
    <property type="nucleotide sequence ID" value="NZ_QRKC01000015.1"/>
</dbReference>
<dbReference type="Proteomes" id="UP000283732">
    <property type="component" value="Unassembled WGS sequence"/>
</dbReference>
<dbReference type="AlphaFoldDB" id="A0A3R6E6L8"/>
<organism evidence="1 2">
    <name type="scientific">Parabacteroides merdae</name>
    <dbReference type="NCBI Taxonomy" id="46503"/>
    <lineage>
        <taxon>Bacteria</taxon>
        <taxon>Pseudomonadati</taxon>
        <taxon>Bacteroidota</taxon>
        <taxon>Bacteroidia</taxon>
        <taxon>Bacteroidales</taxon>
        <taxon>Tannerellaceae</taxon>
        <taxon>Parabacteroides</taxon>
    </lineage>
</organism>
<sequence length="160" mass="17744">MKTIEAVELFTVLKDLKLSGMDTSDRLKVIRNLRALREVADKYSADMDLAKERLKPDDYDSLVMKMLESNEAVAAGGSRTVSDLEVASFNKQNEQFNRDLKAVQTGTYNKDEGCFEGGMNSEPVDVKIESLTELAFDKLVDANKDVPAGALAVLFDKMVK</sequence>
<proteinExistence type="predicted"/>
<gene>
    <name evidence="1" type="ORF">DW191_19230</name>
</gene>
<accession>A0A3R6E6L8</accession>
<evidence type="ECO:0000313" key="2">
    <source>
        <dbReference type="Proteomes" id="UP000283732"/>
    </source>
</evidence>
<reference evidence="1 2" key="1">
    <citation type="submission" date="2018-08" db="EMBL/GenBank/DDBJ databases">
        <title>A genome reference for cultivated species of the human gut microbiota.</title>
        <authorList>
            <person name="Zou Y."/>
            <person name="Xue W."/>
            <person name="Luo G."/>
        </authorList>
    </citation>
    <scope>NUCLEOTIDE SEQUENCE [LARGE SCALE GENOMIC DNA]</scope>
    <source>
        <strain evidence="1 2">AM16-50</strain>
    </source>
</reference>
<name>A0A3R6E6L8_9BACT</name>
<protein>
    <submittedName>
        <fullName evidence="1">Uncharacterized protein</fullName>
    </submittedName>
</protein>
<evidence type="ECO:0000313" key="1">
    <source>
        <dbReference type="EMBL" id="RHH74032.1"/>
    </source>
</evidence>
<comment type="caution">
    <text evidence="1">The sequence shown here is derived from an EMBL/GenBank/DDBJ whole genome shotgun (WGS) entry which is preliminary data.</text>
</comment>
<dbReference type="EMBL" id="QRKC01000015">
    <property type="protein sequence ID" value="RHH74032.1"/>
    <property type="molecule type" value="Genomic_DNA"/>
</dbReference>